<evidence type="ECO:0000256" key="3">
    <source>
        <dbReference type="ARBA" id="ARBA00010869"/>
    </source>
</evidence>
<dbReference type="InterPro" id="IPR036052">
    <property type="entry name" value="TrpB-like_PALP_sf"/>
</dbReference>
<feature type="domain" description="Tryptophan synthase beta chain-like PALP" evidence="9">
    <location>
        <begin position="33"/>
        <end position="313"/>
    </location>
</feature>
<evidence type="ECO:0000259" key="9">
    <source>
        <dbReference type="Pfam" id="PF00291"/>
    </source>
</evidence>
<dbReference type="AlphaFoldDB" id="A0A238XBB7"/>
<dbReference type="SUPFAM" id="SSF53686">
    <property type="entry name" value="Tryptophan synthase beta subunit-like PLP-dependent enzymes"/>
    <property type="match status" value="1"/>
</dbReference>
<dbReference type="GO" id="GO:0006567">
    <property type="term" value="P:L-threonine catabolic process"/>
    <property type="evidence" value="ECO:0007669"/>
    <property type="project" value="TreeGrafter"/>
</dbReference>
<accession>A0A238XBB7</accession>
<keyword evidence="6" id="KW-0456">Lyase</keyword>
<dbReference type="FunFam" id="3.40.50.1100:FF:000007">
    <property type="entry name" value="L-threonine dehydratase catabolic TdcB"/>
    <property type="match status" value="1"/>
</dbReference>
<evidence type="ECO:0000256" key="4">
    <source>
        <dbReference type="ARBA" id="ARBA00012096"/>
    </source>
</evidence>
<proteinExistence type="inferred from homology"/>
<comment type="catalytic activity">
    <reaction evidence="1">
        <text>L-threonine = 2-oxobutanoate + NH4(+)</text>
        <dbReference type="Rhea" id="RHEA:22108"/>
        <dbReference type="ChEBI" id="CHEBI:16763"/>
        <dbReference type="ChEBI" id="CHEBI:28938"/>
        <dbReference type="ChEBI" id="CHEBI:57926"/>
        <dbReference type="EC" id="4.3.1.19"/>
    </reaction>
</comment>
<evidence type="ECO:0000256" key="5">
    <source>
        <dbReference type="ARBA" id="ARBA00022898"/>
    </source>
</evidence>
<keyword evidence="5" id="KW-0663">Pyridoxal phosphate</keyword>
<dbReference type="InterPro" id="IPR001926">
    <property type="entry name" value="TrpB-like_PALP"/>
</dbReference>
<comment type="similarity">
    <text evidence="3">Belongs to the serine/threonine dehydratase family.</text>
</comment>
<dbReference type="PROSITE" id="PS00165">
    <property type="entry name" value="DEHYDRATASE_SER_THR"/>
    <property type="match status" value="1"/>
</dbReference>
<evidence type="ECO:0000256" key="8">
    <source>
        <dbReference type="ARBA" id="ARBA00031427"/>
    </source>
</evidence>
<dbReference type="Pfam" id="PF00291">
    <property type="entry name" value="PALP"/>
    <property type="match status" value="1"/>
</dbReference>
<dbReference type="GO" id="GO:0009097">
    <property type="term" value="P:isoleucine biosynthetic process"/>
    <property type="evidence" value="ECO:0007669"/>
    <property type="project" value="TreeGrafter"/>
</dbReference>
<evidence type="ECO:0000313" key="10">
    <source>
        <dbReference type="EMBL" id="SNR55990.1"/>
    </source>
</evidence>
<evidence type="ECO:0000313" key="11">
    <source>
        <dbReference type="Proteomes" id="UP000198348"/>
    </source>
</evidence>
<dbReference type="GO" id="GO:0006565">
    <property type="term" value="P:L-serine catabolic process"/>
    <property type="evidence" value="ECO:0007669"/>
    <property type="project" value="TreeGrafter"/>
</dbReference>
<organism evidence="10 11">
    <name type="scientific">Haloechinothrix alba</name>
    <dbReference type="NCBI Taxonomy" id="664784"/>
    <lineage>
        <taxon>Bacteria</taxon>
        <taxon>Bacillati</taxon>
        <taxon>Actinomycetota</taxon>
        <taxon>Actinomycetes</taxon>
        <taxon>Pseudonocardiales</taxon>
        <taxon>Pseudonocardiaceae</taxon>
        <taxon>Haloechinothrix</taxon>
    </lineage>
</organism>
<comment type="function">
    <text evidence="7">Catalyzes the anaerobic formation of alpha-ketobutyrate and ammonia from threonine in a two-step reaction. The first step involved a dehydration of threonine and a production of enamine intermediates (aminocrotonate), which tautomerizes to its imine form (iminobutyrate). Both intermediates are unstable and short-lived. The second step is the nonenzymatic hydrolysis of the enamine/imine intermediates to form 2-ketobutyrate and free ammonia. In the low water environment of the cell, the second step is accelerated by RidA.</text>
</comment>
<dbReference type="GO" id="GO:0003941">
    <property type="term" value="F:L-serine ammonia-lyase activity"/>
    <property type="evidence" value="ECO:0007669"/>
    <property type="project" value="TreeGrafter"/>
</dbReference>
<dbReference type="InterPro" id="IPR000634">
    <property type="entry name" value="Ser/Thr_deHydtase_PyrdxlP-BS"/>
</dbReference>
<gene>
    <name evidence="10" type="ORF">SAMN06265360_11033</name>
</gene>
<dbReference type="GO" id="GO:0004794">
    <property type="term" value="F:threonine deaminase activity"/>
    <property type="evidence" value="ECO:0007669"/>
    <property type="project" value="UniProtKB-EC"/>
</dbReference>
<dbReference type="InterPro" id="IPR050147">
    <property type="entry name" value="Ser/Thr_Dehydratase"/>
</dbReference>
<dbReference type="GO" id="GO:0030170">
    <property type="term" value="F:pyridoxal phosphate binding"/>
    <property type="evidence" value="ECO:0007669"/>
    <property type="project" value="InterPro"/>
</dbReference>
<dbReference type="Gene3D" id="3.40.50.1100">
    <property type="match status" value="2"/>
</dbReference>
<evidence type="ECO:0000256" key="7">
    <source>
        <dbReference type="ARBA" id="ARBA00025527"/>
    </source>
</evidence>
<dbReference type="Proteomes" id="UP000198348">
    <property type="component" value="Unassembled WGS sequence"/>
</dbReference>
<evidence type="ECO:0000256" key="2">
    <source>
        <dbReference type="ARBA" id="ARBA00001933"/>
    </source>
</evidence>
<dbReference type="EC" id="4.3.1.19" evidence="4"/>
<dbReference type="FunFam" id="3.40.50.1100:FF:000005">
    <property type="entry name" value="Threonine dehydratase catabolic"/>
    <property type="match status" value="1"/>
</dbReference>
<dbReference type="CDD" id="cd01562">
    <property type="entry name" value="Thr-dehyd"/>
    <property type="match status" value="1"/>
</dbReference>
<evidence type="ECO:0000256" key="1">
    <source>
        <dbReference type="ARBA" id="ARBA00001274"/>
    </source>
</evidence>
<reference evidence="10 11" key="1">
    <citation type="submission" date="2017-06" db="EMBL/GenBank/DDBJ databases">
        <authorList>
            <person name="Kim H.J."/>
            <person name="Triplett B.A."/>
        </authorList>
    </citation>
    <scope>NUCLEOTIDE SEQUENCE [LARGE SCALE GENOMIC DNA]</scope>
    <source>
        <strain evidence="10 11">DSM 45207</strain>
    </source>
</reference>
<sequence length="328" mass="34362">MDISDICDNVVVDRVTIADIEAAVQRTGEAAVRTPLLAQPWSTGRPLWLKPESLQPTGAFKIRGAYNAIAALDDADRARGVVTYSSGNHASAVARAAWLFGVPATIVMQDSAPRVKVTATAAYGAEIVTVAMADREREAQRLAEEHGRHIVPPFDHPDVIAGQGTVGIEIVEQLGDVDVVLVPVGGGGLASGVGTAVRQLRPHAAVVAVEPELAGDTAQGLREGHRVDWPGELRARTVADGLRTQPSELTFAHLTEVVDAVVTVTEQEIRDAVHALALRSRLVAEPSGAVAVAAALYRDHELPPGRTVAVVSGGNIDADLLAEIVCAG</sequence>
<comment type="cofactor">
    <cofactor evidence="2">
        <name>pyridoxal 5'-phosphate</name>
        <dbReference type="ChEBI" id="CHEBI:597326"/>
    </cofactor>
</comment>
<dbReference type="PANTHER" id="PTHR48078:SF6">
    <property type="entry name" value="L-THREONINE DEHYDRATASE CATABOLIC TDCB"/>
    <property type="match status" value="1"/>
</dbReference>
<name>A0A238XBB7_9PSEU</name>
<protein>
    <recommendedName>
        <fullName evidence="4">threonine ammonia-lyase</fullName>
        <ecNumber evidence="4">4.3.1.19</ecNumber>
    </recommendedName>
    <alternativeName>
        <fullName evidence="8">Threonine deaminase</fullName>
    </alternativeName>
</protein>
<keyword evidence="11" id="KW-1185">Reference proteome</keyword>
<dbReference type="PANTHER" id="PTHR48078">
    <property type="entry name" value="THREONINE DEHYDRATASE, MITOCHONDRIAL-RELATED"/>
    <property type="match status" value="1"/>
</dbReference>
<evidence type="ECO:0000256" key="6">
    <source>
        <dbReference type="ARBA" id="ARBA00023239"/>
    </source>
</evidence>
<dbReference type="EMBL" id="FZNW01000010">
    <property type="protein sequence ID" value="SNR55990.1"/>
    <property type="molecule type" value="Genomic_DNA"/>
</dbReference>